<dbReference type="EMBL" id="BAJS01000008">
    <property type="protein sequence ID" value="GAK36562.1"/>
    <property type="molecule type" value="Genomic_DNA"/>
</dbReference>
<name>A0A069D2F2_9BACE</name>
<sequence>MRITRSTTNKELLDLIEEALETDPQAEAEQVPTPEPEPELAAEPAQESTERRRRR</sequence>
<reference evidence="2 3" key="1">
    <citation type="journal article" date="2015" name="Microbes Environ.">
        <title>Distribution and evolution of nitrogen fixation genes in the phylum bacteroidetes.</title>
        <authorList>
            <person name="Inoue J."/>
            <person name="Oshima K."/>
            <person name="Suda W."/>
            <person name="Sakamoto M."/>
            <person name="Iino T."/>
            <person name="Noda S."/>
            <person name="Hongoh Y."/>
            <person name="Hattori M."/>
            <person name="Ohkuma M."/>
        </authorList>
    </citation>
    <scope>NUCLEOTIDE SEQUENCE [LARGE SCALE GENOMIC DNA]</scope>
    <source>
        <strain evidence="2 3">JCM 15093</strain>
    </source>
</reference>
<feature type="region of interest" description="Disordered" evidence="1">
    <location>
        <begin position="20"/>
        <end position="55"/>
    </location>
</feature>
<evidence type="ECO:0000256" key="1">
    <source>
        <dbReference type="SAM" id="MobiDB-lite"/>
    </source>
</evidence>
<dbReference type="Proteomes" id="UP000027601">
    <property type="component" value="Unassembled WGS sequence"/>
</dbReference>
<comment type="caution">
    <text evidence="2">The sequence shown here is derived from an EMBL/GenBank/DDBJ whole genome shotgun (WGS) entry which is preliminary data.</text>
</comment>
<evidence type="ECO:0000313" key="2">
    <source>
        <dbReference type="EMBL" id="GAK36562.1"/>
    </source>
</evidence>
<proteinExistence type="predicted"/>
<dbReference type="AlphaFoldDB" id="A0A069D2F2"/>
<protein>
    <submittedName>
        <fullName evidence="2">Uncharacterized protein</fullName>
    </submittedName>
</protein>
<evidence type="ECO:0000313" key="3">
    <source>
        <dbReference type="Proteomes" id="UP000027601"/>
    </source>
</evidence>
<dbReference type="RefSeq" id="WP_226992499.1">
    <property type="nucleotide sequence ID" value="NZ_BAJS01000008.1"/>
</dbReference>
<organism evidence="2 3">
    <name type="scientific">Bacteroides graminisolvens DSM 19988 = JCM 15093</name>
    <dbReference type="NCBI Taxonomy" id="1121097"/>
    <lineage>
        <taxon>Bacteria</taxon>
        <taxon>Pseudomonadati</taxon>
        <taxon>Bacteroidota</taxon>
        <taxon>Bacteroidia</taxon>
        <taxon>Bacteroidales</taxon>
        <taxon>Bacteroidaceae</taxon>
        <taxon>Bacteroides</taxon>
    </lineage>
</organism>
<gene>
    <name evidence="2" type="ORF">JCM15093_1734</name>
</gene>
<keyword evidence="3" id="KW-1185">Reference proteome</keyword>
<accession>A0A069D2F2</accession>